<keyword evidence="1" id="KW-0472">Membrane</keyword>
<keyword evidence="1" id="KW-0812">Transmembrane</keyword>
<keyword evidence="1" id="KW-1133">Transmembrane helix</keyword>
<evidence type="ECO:0000313" key="3">
    <source>
        <dbReference type="Proteomes" id="UP000246073"/>
    </source>
</evidence>
<evidence type="ECO:0000313" key="2">
    <source>
        <dbReference type="EMBL" id="SPL65131.1"/>
    </source>
</evidence>
<feature type="transmembrane region" description="Helical" evidence="1">
    <location>
        <begin position="16"/>
        <end position="39"/>
    </location>
</feature>
<accession>A0A2P9HM06</accession>
<name>A0A2P9HM06_9HYPH</name>
<proteinExistence type="predicted"/>
<organism evidence="2 3">
    <name type="scientific">Ochrobactrum soli</name>
    <dbReference type="NCBI Taxonomy" id="2448455"/>
    <lineage>
        <taxon>Bacteria</taxon>
        <taxon>Pseudomonadati</taxon>
        <taxon>Pseudomonadota</taxon>
        <taxon>Alphaproteobacteria</taxon>
        <taxon>Hyphomicrobiales</taxon>
        <taxon>Brucellaceae</taxon>
        <taxon>Brucella/Ochrobactrum group</taxon>
        <taxon>Ochrobactrum</taxon>
    </lineage>
</organism>
<dbReference type="Proteomes" id="UP000246073">
    <property type="component" value="Unassembled WGS sequence"/>
</dbReference>
<dbReference type="EMBL" id="OOFM01000005">
    <property type="protein sequence ID" value="SPL65131.1"/>
    <property type="molecule type" value="Genomic_DNA"/>
</dbReference>
<dbReference type="AlphaFoldDB" id="A0A2P9HM06"/>
<protein>
    <submittedName>
        <fullName evidence="2">Uncharacterized protein</fullName>
    </submittedName>
</protein>
<gene>
    <name evidence="2" type="ORF">OHAE_998</name>
</gene>
<reference evidence="3" key="1">
    <citation type="submission" date="2017-12" db="EMBL/GenBank/DDBJ databases">
        <authorList>
            <person name="Diaz M."/>
        </authorList>
    </citation>
    <scope>NUCLEOTIDE SEQUENCE [LARGE SCALE GENOMIC DNA]</scope>
    <source>
        <strain evidence="3">FI11154</strain>
    </source>
</reference>
<sequence>MPAIKAAPVAPSTERLLIVMTCALLRVLFPLNIAVCGIVHKIAI</sequence>
<evidence type="ECO:0000256" key="1">
    <source>
        <dbReference type="SAM" id="Phobius"/>
    </source>
</evidence>